<dbReference type="AlphaFoldDB" id="M7NR92"/>
<evidence type="ECO:0000313" key="1">
    <source>
        <dbReference type="EMBL" id="EMR01039.1"/>
    </source>
</evidence>
<comment type="caution">
    <text evidence="1">The sequence shown here is derived from an EMBL/GenBank/DDBJ whole genome shotgun (WGS) entry which is preliminary data.</text>
</comment>
<dbReference type="Proteomes" id="UP000011910">
    <property type="component" value="Unassembled WGS sequence"/>
</dbReference>
<accession>M7NR92</accession>
<evidence type="ECO:0000313" key="2">
    <source>
        <dbReference type="Proteomes" id="UP000011910"/>
    </source>
</evidence>
<name>M7NR92_9BACT</name>
<organism evidence="1 2">
    <name type="scientific">Cesiribacter andamanensis AMV16</name>
    <dbReference type="NCBI Taxonomy" id="1279009"/>
    <lineage>
        <taxon>Bacteria</taxon>
        <taxon>Pseudomonadati</taxon>
        <taxon>Bacteroidota</taxon>
        <taxon>Cytophagia</taxon>
        <taxon>Cytophagales</taxon>
        <taxon>Cesiribacteraceae</taxon>
        <taxon>Cesiribacter</taxon>
    </lineage>
</organism>
<gene>
    <name evidence="1" type="ORF">ADICEAN_03830</name>
</gene>
<proteinExistence type="predicted"/>
<keyword evidence="2" id="KW-1185">Reference proteome</keyword>
<evidence type="ECO:0008006" key="3">
    <source>
        <dbReference type="Google" id="ProtNLM"/>
    </source>
</evidence>
<protein>
    <recommendedName>
        <fullName evidence="3">Xaa-Pro aminopeptidase</fullName>
    </recommendedName>
</protein>
<dbReference type="eggNOG" id="COG0006">
    <property type="taxonomic scope" value="Bacteria"/>
</dbReference>
<reference evidence="1 2" key="1">
    <citation type="journal article" date="2013" name="Genome Announc.">
        <title>Draft Genome Sequence of Cesiribacter andamanensis Strain AMV16T, Isolated from a Soil Sample from a Mud Volcano in the Andaman Islands, India.</title>
        <authorList>
            <person name="Shivaji S."/>
            <person name="Ara S."/>
            <person name="Begum Z."/>
            <person name="Srinivas T.N."/>
            <person name="Singh A."/>
            <person name="Kumar Pinnaka A."/>
        </authorList>
    </citation>
    <scope>NUCLEOTIDE SEQUENCE [LARGE SCALE GENOMIC DNA]</scope>
    <source>
        <strain evidence="1 2">AMV16</strain>
    </source>
</reference>
<dbReference type="STRING" id="1279009.ADICEAN_03830"/>
<dbReference type="EMBL" id="AODQ01000152">
    <property type="protein sequence ID" value="EMR01039.1"/>
    <property type="molecule type" value="Genomic_DNA"/>
</dbReference>
<sequence length="84" mass="9550">MPRALPLACGTSRGAYPHTGDYPLYPNTAHSIELNAAVEIPEWKKEIRIMLEEDAYFDGKEVWYINGRQKELLLIPRAQGHLGK</sequence>